<name>A0AAV4H5D0_9GAST</name>
<dbReference type="Proteomes" id="UP000762676">
    <property type="component" value="Unassembled WGS sequence"/>
</dbReference>
<protein>
    <recommendedName>
        <fullName evidence="3">CUB domain-containing protein</fullName>
    </recommendedName>
</protein>
<comment type="caution">
    <text evidence="1">The sequence shown here is derived from an EMBL/GenBank/DDBJ whole genome shotgun (WGS) entry which is preliminary data.</text>
</comment>
<dbReference type="AlphaFoldDB" id="A0AAV4H5D0"/>
<reference evidence="1 2" key="1">
    <citation type="journal article" date="2021" name="Elife">
        <title>Chloroplast acquisition without the gene transfer in kleptoplastic sea slugs, Plakobranchus ocellatus.</title>
        <authorList>
            <person name="Maeda T."/>
            <person name="Takahashi S."/>
            <person name="Yoshida T."/>
            <person name="Shimamura S."/>
            <person name="Takaki Y."/>
            <person name="Nagai Y."/>
            <person name="Toyoda A."/>
            <person name="Suzuki Y."/>
            <person name="Arimoto A."/>
            <person name="Ishii H."/>
            <person name="Satoh N."/>
            <person name="Nishiyama T."/>
            <person name="Hasebe M."/>
            <person name="Maruyama T."/>
            <person name="Minagawa J."/>
            <person name="Obokata J."/>
            <person name="Shigenobu S."/>
        </authorList>
    </citation>
    <scope>NUCLEOTIDE SEQUENCE [LARGE SCALE GENOMIC DNA]</scope>
</reference>
<organism evidence="1 2">
    <name type="scientific">Elysia marginata</name>
    <dbReference type="NCBI Taxonomy" id="1093978"/>
    <lineage>
        <taxon>Eukaryota</taxon>
        <taxon>Metazoa</taxon>
        <taxon>Spiralia</taxon>
        <taxon>Lophotrochozoa</taxon>
        <taxon>Mollusca</taxon>
        <taxon>Gastropoda</taxon>
        <taxon>Heterobranchia</taxon>
        <taxon>Euthyneura</taxon>
        <taxon>Panpulmonata</taxon>
        <taxon>Sacoglossa</taxon>
        <taxon>Placobranchoidea</taxon>
        <taxon>Plakobranchidae</taxon>
        <taxon>Elysia</taxon>
    </lineage>
</organism>
<accession>A0AAV4H5D0</accession>
<gene>
    <name evidence="1" type="ORF">ElyMa_006213700</name>
</gene>
<sequence length="98" mass="10780">MKRIFKASLTSFNTNECPHGSSEITLLSHVKANTSTCSDANIPNTSINMSCGDFSDQTKTSCRSLTGNASVIINIKFEGFPDKRVIGYFYKAEYKGKN</sequence>
<keyword evidence="2" id="KW-1185">Reference proteome</keyword>
<proteinExistence type="predicted"/>
<evidence type="ECO:0000313" key="2">
    <source>
        <dbReference type="Proteomes" id="UP000762676"/>
    </source>
</evidence>
<evidence type="ECO:0008006" key="3">
    <source>
        <dbReference type="Google" id="ProtNLM"/>
    </source>
</evidence>
<dbReference type="EMBL" id="BMAT01012467">
    <property type="protein sequence ID" value="GFR92944.1"/>
    <property type="molecule type" value="Genomic_DNA"/>
</dbReference>
<evidence type="ECO:0000313" key="1">
    <source>
        <dbReference type="EMBL" id="GFR92944.1"/>
    </source>
</evidence>